<dbReference type="OrthoDB" id="8242048at2"/>
<dbReference type="EMBL" id="LLYB01000057">
    <property type="protein sequence ID" value="KRR25393.1"/>
    <property type="molecule type" value="Genomic_DNA"/>
</dbReference>
<organism evidence="1 2">
    <name type="scientific">Bradyrhizobium lablabi</name>
    <dbReference type="NCBI Taxonomy" id="722472"/>
    <lineage>
        <taxon>Bacteria</taxon>
        <taxon>Pseudomonadati</taxon>
        <taxon>Pseudomonadota</taxon>
        <taxon>Alphaproteobacteria</taxon>
        <taxon>Hyphomicrobiales</taxon>
        <taxon>Nitrobacteraceae</taxon>
        <taxon>Bradyrhizobium</taxon>
    </lineage>
</organism>
<sequence length="69" mass="8142">MDDEELADLHRFLAEYHRRLAKEAVLDVVQQYHADLAQRLADEAALIPRRTAIAQRLREGEQQKRNEME</sequence>
<comment type="caution">
    <text evidence="1">The sequence shown here is derived from an EMBL/GenBank/DDBJ whole genome shotgun (WGS) entry which is preliminary data.</text>
</comment>
<evidence type="ECO:0000313" key="1">
    <source>
        <dbReference type="EMBL" id="KRR25393.1"/>
    </source>
</evidence>
<dbReference type="RefSeq" id="WP_057858046.1">
    <property type="nucleotide sequence ID" value="NZ_LLYB01000057.1"/>
</dbReference>
<dbReference type="Proteomes" id="UP000051660">
    <property type="component" value="Unassembled WGS sequence"/>
</dbReference>
<accession>A0A0R3N024</accession>
<proteinExistence type="predicted"/>
<evidence type="ECO:0000313" key="2">
    <source>
        <dbReference type="Proteomes" id="UP000051660"/>
    </source>
</evidence>
<name>A0A0R3N024_9BRAD</name>
<protein>
    <submittedName>
        <fullName evidence="1">Uncharacterized protein</fullName>
    </submittedName>
</protein>
<reference evidence="1 2" key="1">
    <citation type="submission" date="2014-03" db="EMBL/GenBank/DDBJ databases">
        <title>Bradyrhizobium valentinum sp. nov., isolated from effective nodules of Lupinus mariae-josephae, a lupine endemic of basic-lime soils in Eastern Spain.</title>
        <authorList>
            <person name="Duran D."/>
            <person name="Rey L."/>
            <person name="Navarro A."/>
            <person name="Busquets A."/>
            <person name="Imperial J."/>
            <person name="Ruiz-Argueso T."/>
        </authorList>
    </citation>
    <scope>NUCLEOTIDE SEQUENCE [LARGE SCALE GENOMIC DNA]</scope>
    <source>
        <strain evidence="1 2">CCBAU 23086</strain>
    </source>
</reference>
<dbReference type="AlphaFoldDB" id="A0A0R3N024"/>
<gene>
    <name evidence="1" type="ORF">CQ14_10435</name>
</gene>